<keyword evidence="8" id="KW-0968">Cytoplasmic vesicle</keyword>
<dbReference type="GO" id="GO:0005737">
    <property type="term" value="C:cytoplasm"/>
    <property type="evidence" value="ECO:0000318"/>
    <property type="project" value="GO_Central"/>
</dbReference>
<dbReference type="PROSITE" id="PS50905">
    <property type="entry name" value="FERRITIN_LIKE"/>
    <property type="match status" value="1"/>
</dbReference>
<reference evidence="15" key="3">
    <citation type="submission" date="2025-09" db="UniProtKB">
        <authorList>
            <consortium name="Ensembl"/>
        </authorList>
    </citation>
    <scope>IDENTIFICATION</scope>
    <source>
        <strain evidence="15">Thoroughbred</strain>
    </source>
</reference>
<comment type="subunit">
    <text evidence="11">Oligomer of 24 subunits. There are two types of subunits: L (light) chain and H (heavy) chain. The major chain can be light or heavy, depending on the species and tissue type. The functional molecule forms a roughly spherical shell with a diameter of 12 nm and contains a central cavity into which the insoluble mineral iron core is deposited. Interacts with NCOA4.</text>
</comment>
<evidence type="ECO:0000313" key="15">
    <source>
        <dbReference type="Ensembl" id="ENSECAP00000074409.1"/>
    </source>
</evidence>
<evidence type="ECO:0000256" key="1">
    <source>
        <dbReference type="ARBA" id="ARBA00004496"/>
    </source>
</evidence>
<dbReference type="Proteomes" id="UP000002281">
    <property type="component" value="Chromosome X"/>
</dbReference>
<dbReference type="InterPro" id="IPR012347">
    <property type="entry name" value="Ferritin-like"/>
</dbReference>
<keyword evidence="3 13" id="KW-0409">Iron storage</keyword>
<evidence type="ECO:0000256" key="6">
    <source>
        <dbReference type="ARBA" id="ARBA00023004"/>
    </source>
</evidence>
<evidence type="ECO:0000256" key="8">
    <source>
        <dbReference type="ARBA" id="ARBA00023329"/>
    </source>
</evidence>
<evidence type="ECO:0000256" key="4">
    <source>
        <dbReference type="ARBA" id="ARBA00022490"/>
    </source>
</evidence>
<dbReference type="GeneTree" id="ENSGT00940000153096"/>
<evidence type="ECO:0000256" key="11">
    <source>
        <dbReference type="ARBA" id="ARBA00047045"/>
    </source>
</evidence>
<keyword evidence="7" id="KW-0458">Lysosome</keyword>
<evidence type="ECO:0000256" key="12">
    <source>
        <dbReference type="PIRSR" id="PIRSR601519-1"/>
    </source>
</evidence>
<dbReference type="FunFam" id="1.20.1260.10:FF:000009">
    <property type="entry name" value="Ferritin light chain"/>
    <property type="match status" value="1"/>
</dbReference>
<reference evidence="15" key="2">
    <citation type="submission" date="2025-08" db="UniProtKB">
        <authorList>
            <consortium name="Ensembl"/>
        </authorList>
    </citation>
    <scope>IDENTIFICATION</scope>
    <source>
        <strain evidence="15">Thoroughbred</strain>
    </source>
</reference>
<evidence type="ECO:0000256" key="13">
    <source>
        <dbReference type="RuleBase" id="RU361145"/>
    </source>
</evidence>
<dbReference type="PANTHER" id="PTHR11431">
    <property type="entry name" value="FERRITIN"/>
    <property type="match status" value="1"/>
</dbReference>
<organism evidence="15 16">
    <name type="scientific">Equus caballus</name>
    <name type="common">Horse</name>
    <dbReference type="NCBI Taxonomy" id="9796"/>
    <lineage>
        <taxon>Eukaryota</taxon>
        <taxon>Metazoa</taxon>
        <taxon>Chordata</taxon>
        <taxon>Craniata</taxon>
        <taxon>Vertebrata</taxon>
        <taxon>Euteleostomi</taxon>
        <taxon>Mammalia</taxon>
        <taxon>Eutheria</taxon>
        <taxon>Laurasiatheria</taxon>
        <taxon>Perissodactyla</taxon>
        <taxon>Equidae</taxon>
        <taxon>Equus</taxon>
    </lineage>
</organism>
<evidence type="ECO:0000313" key="16">
    <source>
        <dbReference type="Proteomes" id="UP000002281"/>
    </source>
</evidence>
<dbReference type="InterPro" id="IPR009078">
    <property type="entry name" value="Ferritin-like_SF"/>
</dbReference>
<feature type="binding site" evidence="12">
    <location>
        <position position="104"/>
    </location>
    <ligand>
        <name>Fe cation</name>
        <dbReference type="ChEBI" id="CHEBI:24875"/>
        <label>1</label>
    </ligand>
</feature>
<evidence type="ECO:0000256" key="10">
    <source>
        <dbReference type="ARBA" id="ARBA00045578"/>
    </source>
</evidence>
<dbReference type="SMR" id="A0A9L0SJN4"/>
<evidence type="ECO:0000259" key="14">
    <source>
        <dbReference type="PROSITE" id="PS50905"/>
    </source>
</evidence>
<dbReference type="Pfam" id="PF00210">
    <property type="entry name" value="Ferritin"/>
    <property type="match status" value="1"/>
</dbReference>
<sequence length="175" mass="19684">MGTRIRQTYCANVEAAVNSLVNLHLRASQTYLSLGFYFEGDDVAVEGVGHFFRKLAEEKREGAQRLLKFQNQWSSLALVQDGEKSSQDQWSGSVDAMEAALVLEKKVNEGILDLHALGSANADPHLCEFLKSHFLEEEMKVIKKMGDHLTNLRRLAGPEAGLGEYLFRRLTHKHN</sequence>
<evidence type="ECO:0000256" key="9">
    <source>
        <dbReference type="ARBA" id="ARBA00044942"/>
    </source>
</evidence>
<comment type="similarity">
    <text evidence="2 13">Belongs to the ferritin family.</text>
</comment>
<evidence type="ECO:0000256" key="5">
    <source>
        <dbReference type="ARBA" id="ARBA00022723"/>
    </source>
</evidence>
<keyword evidence="4" id="KW-0963">Cytoplasm</keyword>
<dbReference type="GO" id="GO:0044754">
    <property type="term" value="C:autolysosome"/>
    <property type="evidence" value="ECO:0007669"/>
    <property type="project" value="UniProtKB-SubCell"/>
</dbReference>
<comment type="function">
    <text evidence="10">Stores iron in a soluble, non-toxic, readily available form. Important for iron homeostasis. Iron is taken up in the ferrous form and deposited as ferric hydroxides after oxidation. Also plays a role in delivery of iron to cells. Mediates iron uptake in capsule cells of the developing kidney. Delivery to lysosomes by the cargo receptor NCOA4 for autophagic degradation and release or iron.</text>
</comment>
<keyword evidence="16" id="KW-1185">Reference proteome</keyword>
<dbReference type="InterPro" id="IPR009040">
    <property type="entry name" value="Ferritin-like_diiron"/>
</dbReference>
<dbReference type="PANTHER" id="PTHR11431:SF47">
    <property type="entry name" value="FERRITIN LIGHT CHAIN"/>
    <property type="match status" value="1"/>
</dbReference>
<keyword evidence="6 12" id="KW-0408">Iron</keyword>
<dbReference type="InterPro" id="IPR001519">
    <property type="entry name" value="Ferritin"/>
</dbReference>
<dbReference type="Ensembl" id="ENSECAT00000089885.1">
    <property type="protein sequence ID" value="ENSECAP00000074409.1"/>
    <property type="gene ID" value="ENSECAG00000046542.1"/>
</dbReference>
<dbReference type="Gene3D" id="1.20.1260.10">
    <property type="match status" value="1"/>
</dbReference>
<evidence type="ECO:0000256" key="2">
    <source>
        <dbReference type="ARBA" id="ARBA00007513"/>
    </source>
</evidence>
<keyword evidence="5 12" id="KW-0479">Metal-binding</keyword>
<dbReference type="GO" id="GO:0008198">
    <property type="term" value="F:ferrous iron binding"/>
    <property type="evidence" value="ECO:0000318"/>
    <property type="project" value="GO_Central"/>
</dbReference>
<dbReference type="GO" id="GO:0006879">
    <property type="term" value="P:intracellular iron ion homeostasis"/>
    <property type="evidence" value="ECO:0007669"/>
    <property type="project" value="UniProtKB-KW"/>
</dbReference>
<protein>
    <recommendedName>
        <fullName evidence="13">Ferritin</fullName>
    </recommendedName>
</protein>
<proteinExistence type="inferred from homology"/>
<evidence type="ECO:0000256" key="7">
    <source>
        <dbReference type="ARBA" id="ARBA00023228"/>
    </source>
</evidence>
<dbReference type="AlphaFoldDB" id="A0A9L0SJN4"/>
<reference evidence="15 16" key="1">
    <citation type="journal article" date="2009" name="Science">
        <title>Genome sequence, comparative analysis, and population genetics of the domestic horse.</title>
        <authorList>
            <consortium name="Broad Institute Genome Sequencing Platform"/>
            <consortium name="Broad Institute Whole Genome Assembly Team"/>
            <person name="Wade C.M."/>
            <person name="Giulotto E."/>
            <person name="Sigurdsson S."/>
            <person name="Zoli M."/>
            <person name="Gnerre S."/>
            <person name="Imsland F."/>
            <person name="Lear T.L."/>
            <person name="Adelson D.L."/>
            <person name="Bailey E."/>
            <person name="Bellone R.R."/>
            <person name="Bloecker H."/>
            <person name="Distl O."/>
            <person name="Edgar R.C."/>
            <person name="Garber M."/>
            <person name="Leeb T."/>
            <person name="Mauceli E."/>
            <person name="MacLeod J.N."/>
            <person name="Penedo M.C.T."/>
            <person name="Raison J.M."/>
            <person name="Sharpe T."/>
            <person name="Vogel J."/>
            <person name="Andersson L."/>
            <person name="Antczak D.F."/>
            <person name="Biagi T."/>
            <person name="Binns M.M."/>
            <person name="Chowdhary B.P."/>
            <person name="Coleman S.J."/>
            <person name="Della Valle G."/>
            <person name="Fryc S."/>
            <person name="Guerin G."/>
            <person name="Hasegawa T."/>
            <person name="Hill E.W."/>
            <person name="Jurka J."/>
            <person name="Kiialainen A."/>
            <person name="Lindgren G."/>
            <person name="Liu J."/>
            <person name="Magnani E."/>
            <person name="Mickelson J.R."/>
            <person name="Murray J."/>
            <person name="Nergadze S.G."/>
            <person name="Onofrio R."/>
            <person name="Pedroni S."/>
            <person name="Piras M.F."/>
            <person name="Raudsepp T."/>
            <person name="Rocchi M."/>
            <person name="Roeed K.H."/>
            <person name="Ryder O.A."/>
            <person name="Searle S."/>
            <person name="Skow L."/>
            <person name="Swinburne J.E."/>
            <person name="Syvaenen A.C."/>
            <person name="Tozaki T."/>
            <person name="Valberg S.J."/>
            <person name="Vaudin M."/>
            <person name="White J.R."/>
            <person name="Zody M.C."/>
            <person name="Lander E.S."/>
            <person name="Lindblad-Toh K."/>
        </authorList>
    </citation>
    <scope>NUCLEOTIDE SEQUENCE [LARGE SCALE GENOMIC DNA]</scope>
    <source>
        <strain evidence="15 16">Thoroughbred</strain>
    </source>
</reference>
<dbReference type="InterPro" id="IPR008331">
    <property type="entry name" value="Ferritin_DPS_dom"/>
</dbReference>
<dbReference type="SUPFAM" id="SSF47240">
    <property type="entry name" value="Ferritin-like"/>
    <property type="match status" value="1"/>
</dbReference>
<comment type="subcellular location">
    <subcellularLocation>
        <location evidence="9">Autolysosome</location>
    </subcellularLocation>
    <subcellularLocation>
        <location evidence="1">Cytoplasm</location>
    </subcellularLocation>
</comment>
<dbReference type="GO" id="GO:0008199">
    <property type="term" value="F:ferric iron binding"/>
    <property type="evidence" value="ECO:0000318"/>
    <property type="project" value="GO_Central"/>
</dbReference>
<evidence type="ECO:0000256" key="3">
    <source>
        <dbReference type="ARBA" id="ARBA00022434"/>
    </source>
</evidence>
<dbReference type="GO" id="GO:0031410">
    <property type="term" value="C:cytoplasmic vesicle"/>
    <property type="evidence" value="ECO:0007669"/>
    <property type="project" value="UniProtKB-KW"/>
</dbReference>
<accession>A0A9L0SJN4</accession>
<dbReference type="GO" id="GO:0006826">
    <property type="term" value="P:iron ion transport"/>
    <property type="evidence" value="ECO:0007669"/>
    <property type="project" value="InterPro"/>
</dbReference>
<feature type="domain" description="Ferritin-like diiron" evidence="14">
    <location>
        <begin position="7"/>
        <end position="156"/>
    </location>
</feature>
<name>A0A9L0SJN4_HORSE</name>